<sequence>MIPGNIKAIVLDVHALVDRDGPLQDALTSLFPPSVHAFSPSELLSLYVEHETLRRAEGTKRGIRIIQQALPSSVMDNTTRNIVSSIPGVSSSLLDAQDGVWGTGGGLLSLCQKRDPTVSANEVLVVTSDLVGVTEQAGRAGRPTAFIRRAGSRNANVRMRIMSPAYSIADLDALLPIVADPSAAPAPEEPVTPVPPWYMLWFAYLVAIKSNPS</sequence>
<dbReference type="EMBL" id="SGPM01000266">
    <property type="protein sequence ID" value="THH27269.1"/>
    <property type="molecule type" value="Genomic_DNA"/>
</dbReference>
<name>A0A4S4MN34_9APHY</name>
<dbReference type="OrthoDB" id="2987224at2759"/>
<evidence type="ECO:0000313" key="2">
    <source>
        <dbReference type="Proteomes" id="UP000308730"/>
    </source>
</evidence>
<comment type="caution">
    <text evidence="1">The sequence shown here is derived from an EMBL/GenBank/DDBJ whole genome shotgun (WGS) entry which is preliminary data.</text>
</comment>
<organism evidence="1 2">
    <name type="scientific">Antrodiella citrinella</name>
    <dbReference type="NCBI Taxonomy" id="2447956"/>
    <lineage>
        <taxon>Eukaryota</taxon>
        <taxon>Fungi</taxon>
        <taxon>Dikarya</taxon>
        <taxon>Basidiomycota</taxon>
        <taxon>Agaricomycotina</taxon>
        <taxon>Agaricomycetes</taxon>
        <taxon>Polyporales</taxon>
        <taxon>Steccherinaceae</taxon>
        <taxon>Antrodiella</taxon>
    </lineage>
</organism>
<reference evidence="1 2" key="1">
    <citation type="submission" date="2019-02" db="EMBL/GenBank/DDBJ databases">
        <title>Genome sequencing of the rare red list fungi Antrodiella citrinella (Flaviporus citrinellus).</title>
        <authorList>
            <person name="Buettner E."/>
            <person name="Kellner H."/>
        </authorList>
    </citation>
    <scope>NUCLEOTIDE SEQUENCE [LARGE SCALE GENOMIC DNA]</scope>
    <source>
        <strain evidence="1 2">DSM 108506</strain>
    </source>
</reference>
<accession>A0A4S4MN34</accession>
<gene>
    <name evidence="1" type="ORF">EUX98_g6928</name>
</gene>
<dbReference type="AlphaFoldDB" id="A0A4S4MN34"/>
<proteinExistence type="predicted"/>
<evidence type="ECO:0000313" key="1">
    <source>
        <dbReference type="EMBL" id="THH27269.1"/>
    </source>
</evidence>
<dbReference type="Proteomes" id="UP000308730">
    <property type="component" value="Unassembled WGS sequence"/>
</dbReference>
<protein>
    <submittedName>
        <fullName evidence="1">Uncharacterized protein</fullName>
    </submittedName>
</protein>
<keyword evidence="2" id="KW-1185">Reference proteome</keyword>